<dbReference type="PANTHER" id="PTHR15364">
    <property type="entry name" value="2'-DEOXYNUCLEOSIDE 5'-PHOSPHATE N-HYDROLASE 1"/>
    <property type="match status" value="1"/>
</dbReference>
<dbReference type="Pfam" id="PF05014">
    <property type="entry name" value="Nuc_deoxyrib_tr"/>
    <property type="match status" value="1"/>
</dbReference>
<dbReference type="GO" id="GO:0009159">
    <property type="term" value="P:deoxyribonucleoside monophosphate catabolic process"/>
    <property type="evidence" value="ECO:0007669"/>
    <property type="project" value="TreeGrafter"/>
</dbReference>
<dbReference type="EMBL" id="AP018227">
    <property type="protein sequence ID" value="BAY85779.1"/>
    <property type="molecule type" value="Genomic_DNA"/>
</dbReference>
<dbReference type="AlphaFoldDB" id="A0A1Z4LX29"/>
<keyword evidence="2" id="KW-1185">Reference proteome</keyword>
<proteinExistence type="predicted"/>
<evidence type="ECO:0000313" key="1">
    <source>
        <dbReference type="EMBL" id="BAY85779.1"/>
    </source>
</evidence>
<dbReference type="GO" id="GO:0070694">
    <property type="term" value="F:5-hydroxymethyl-dUMP N-hydrolase activity"/>
    <property type="evidence" value="ECO:0007669"/>
    <property type="project" value="TreeGrafter"/>
</dbReference>
<protein>
    <submittedName>
        <fullName evidence="1">Nucleoside 2-deoxyribosyltransferase</fullName>
    </submittedName>
</protein>
<sequence>MNKKIYLANPYGFSQQQKELLLPPIINKLKSLGAEVWEPFERNNQLDFSKPGWAYKIARADLDDVKNCDGIFAIVNGTPPDEGVMIELGIAMALDKAIFLFRDDFRKCTDSEFYPLNLMLFAGLPEVGWENYFYTSVAEIDSQDKALSKWLSEN</sequence>
<dbReference type="Proteomes" id="UP000218418">
    <property type="component" value="Chromosome"/>
</dbReference>
<keyword evidence="1" id="KW-0808">Transferase</keyword>
<dbReference type="Gene3D" id="3.40.50.450">
    <property type="match status" value="1"/>
</dbReference>
<reference evidence="1 2" key="1">
    <citation type="submission" date="2017-06" db="EMBL/GenBank/DDBJ databases">
        <title>Genome sequencing of cyanobaciteial culture collection at National Institute for Environmental Studies (NIES).</title>
        <authorList>
            <person name="Hirose Y."/>
            <person name="Shimura Y."/>
            <person name="Fujisawa T."/>
            <person name="Nakamura Y."/>
            <person name="Kawachi M."/>
        </authorList>
    </citation>
    <scope>NUCLEOTIDE SEQUENCE [LARGE SCALE GENOMIC DNA]</scope>
    <source>
        <strain evidence="1 2">NIES-267</strain>
    </source>
</reference>
<evidence type="ECO:0000313" key="2">
    <source>
        <dbReference type="Proteomes" id="UP000218418"/>
    </source>
</evidence>
<dbReference type="GO" id="GO:0016740">
    <property type="term" value="F:transferase activity"/>
    <property type="evidence" value="ECO:0007669"/>
    <property type="project" value="UniProtKB-KW"/>
</dbReference>
<dbReference type="SUPFAM" id="SSF52309">
    <property type="entry name" value="N-(deoxy)ribosyltransferase-like"/>
    <property type="match status" value="1"/>
</dbReference>
<name>A0A1Z4LX29_9CYAN</name>
<dbReference type="InterPro" id="IPR051239">
    <property type="entry name" value="2'-dNMP_N-hydrolase"/>
</dbReference>
<gene>
    <name evidence="1" type="ORF">NIES267_52800</name>
</gene>
<accession>A0A1Z4LX29</accession>
<organism evidence="1 2">
    <name type="scientific">Calothrix parasitica NIES-267</name>
    <dbReference type="NCBI Taxonomy" id="1973488"/>
    <lineage>
        <taxon>Bacteria</taxon>
        <taxon>Bacillati</taxon>
        <taxon>Cyanobacteriota</taxon>
        <taxon>Cyanophyceae</taxon>
        <taxon>Nostocales</taxon>
        <taxon>Calotrichaceae</taxon>
        <taxon>Calothrix</taxon>
    </lineage>
</organism>
<dbReference type="PANTHER" id="PTHR15364:SF0">
    <property type="entry name" value="2'-DEOXYNUCLEOSIDE 5'-PHOSPHATE N-HYDROLASE 1"/>
    <property type="match status" value="1"/>
</dbReference>
<dbReference type="InterPro" id="IPR007710">
    <property type="entry name" value="Nucleoside_deoxyribTrfase"/>
</dbReference>